<keyword evidence="3" id="KW-1185">Reference proteome</keyword>
<reference evidence="2 3" key="1">
    <citation type="submission" date="2015-11" db="EMBL/GenBank/DDBJ databases">
        <authorList>
            <person name="Sahl J."/>
            <person name="Wagner D."/>
            <person name="Keim P."/>
        </authorList>
    </citation>
    <scope>NUCLEOTIDE SEQUENCE [LARGE SCALE GENOMIC DNA]</scope>
    <source>
        <strain evidence="2 3">BDU18</strain>
    </source>
</reference>
<proteinExistence type="predicted"/>
<dbReference type="EMBL" id="LNJQ01000001">
    <property type="protein sequence ID" value="KWZ41514.1"/>
    <property type="molecule type" value="Genomic_DNA"/>
</dbReference>
<name>A0ABR5T966_9BURK</name>
<dbReference type="Proteomes" id="UP000070255">
    <property type="component" value="Unassembled WGS sequence"/>
</dbReference>
<comment type="caution">
    <text evidence="2">The sequence shown here is derived from an EMBL/GenBank/DDBJ whole genome shotgun (WGS) entry which is preliminary data.</text>
</comment>
<accession>A0ABR5T966</accession>
<feature type="region of interest" description="Disordered" evidence="1">
    <location>
        <begin position="66"/>
        <end position="85"/>
    </location>
</feature>
<organism evidence="2 3">
    <name type="scientific">Burkholderia savannae</name>
    <dbReference type="NCBI Taxonomy" id="1637837"/>
    <lineage>
        <taxon>Bacteria</taxon>
        <taxon>Pseudomonadati</taxon>
        <taxon>Pseudomonadota</taxon>
        <taxon>Betaproteobacteria</taxon>
        <taxon>Burkholderiales</taxon>
        <taxon>Burkholderiaceae</taxon>
        <taxon>Burkholderia</taxon>
        <taxon>pseudomallei group</taxon>
    </lineage>
</organism>
<evidence type="ECO:0000313" key="3">
    <source>
        <dbReference type="Proteomes" id="UP000070255"/>
    </source>
</evidence>
<evidence type="ECO:0000313" key="2">
    <source>
        <dbReference type="EMBL" id="KWZ41514.1"/>
    </source>
</evidence>
<evidence type="ECO:0000256" key="1">
    <source>
        <dbReference type="SAM" id="MobiDB-lite"/>
    </source>
</evidence>
<gene>
    <name evidence="2" type="ORF">WS72_00490</name>
</gene>
<sequence length="105" mass="10966">MNQGTPRAIASASNRVIAAQCRAATVALDPTHRAGPHQVAPRPIVPCRTANRAVPRGVAANGAALAHDVPGHGAPLTGLDRPPRGRFRRMRQAPLHVASKALAPR</sequence>
<protein>
    <submittedName>
        <fullName evidence="2">Uncharacterized protein</fullName>
    </submittedName>
</protein>